<keyword evidence="2" id="KW-1185">Reference proteome</keyword>
<dbReference type="PANTHER" id="PTHR10974:SF1">
    <property type="entry name" value="FI08016P-RELATED"/>
    <property type="match status" value="1"/>
</dbReference>
<dbReference type="SUPFAM" id="SSF53649">
    <property type="entry name" value="Alkaline phosphatase-like"/>
    <property type="match status" value="1"/>
</dbReference>
<dbReference type="PANTHER" id="PTHR10974">
    <property type="entry name" value="FI08016P-RELATED"/>
    <property type="match status" value="1"/>
</dbReference>
<dbReference type="GO" id="GO:0005615">
    <property type="term" value="C:extracellular space"/>
    <property type="evidence" value="ECO:0007669"/>
    <property type="project" value="TreeGrafter"/>
</dbReference>
<reference evidence="1 2" key="1">
    <citation type="journal article" date="2019" name="Sci. Rep.">
        <title>Orb-weaving spider Araneus ventricosus genome elucidates the spidroin gene catalogue.</title>
        <authorList>
            <person name="Kono N."/>
            <person name="Nakamura H."/>
            <person name="Ohtoshi R."/>
            <person name="Moran D.A.P."/>
            <person name="Shinohara A."/>
            <person name="Yoshida Y."/>
            <person name="Fujiwara M."/>
            <person name="Mori M."/>
            <person name="Tomita M."/>
            <person name="Arakawa K."/>
        </authorList>
    </citation>
    <scope>NUCLEOTIDE SEQUENCE [LARGE SCALE GENOMIC DNA]</scope>
</reference>
<evidence type="ECO:0000313" key="1">
    <source>
        <dbReference type="EMBL" id="GBM50793.1"/>
    </source>
</evidence>
<dbReference type="Proteomes" id="UP000499080">
    <property type="component" value="Unassembled WGS sequence"/>
</dbReference>
<protein>
    <submittedName>
        <fullName evidence="1">Uncharacterized protein</fullName>
    </submittedName>
</protein>
<sequence length="632" mass="73310">MLGFFWNRVNINKLWNDICMSKVQRKAETKSFGNPAFIINTPGCMIPNLDPFDSSVSDLISMEEPKQCPGNPLFLITQQNGSISVNETILEKFYKLKLGNVSCTYQSIHRKYEDPGNVRENDYVIGKKTKLKFGKPLNENHVVVDCRVDQENLTQYIPIPRLIEEVENLKSAKRHIIPHLNVILLAVDSVSRLNFLRHFNETLSFFKEKLSPFEMKGYTKVGDNTFPNLVTLLTGHYAEDMWNETLKDTMFFDNVTLIWKLFAEKGYRTFFTEDMPVYGTFNYGKRGFHDQPTDYYYRPLALAIHQSNLKKKGNGWCLNSQTETDIMYTYLKDFIRVMGPRPYFSYVMSSSLTHDYLNSARYADAPTASLLRHLWNSGALNDSVLFFFSDHGVRFGSIRNTYLGKFEERLPFMYVHFPAWFLRRYPNYSENLRKNQERLITLFDVHATMVQLLEHHRELSEKEKESITPYGLSLLHEISPYRTCDKAGIMAPWCICQVVQQEPIDDVRVINSADAVLNLLNEKLKGLTDSYDVLELDKIIEAKSGQISDLVSRFIKHENVVVDRYVAFGPRIEKYIFYSVKILTKPGCKCFEGTIRYDIKSNQYSALHVHKIKLEESVPKCVCDSKKDSLKD</sequence>
<gene>
    <name evidence="1" type="ORF">AVEN_137113_1</name>
</gene>
<accession>A0A4Y2GAZ5</accession>
<organism evidence="1 2">
    <name type="scientific">Araneus ventricosus</name>
    <name type="common">Orbweaver spider</name>
    <name type="synonym">Epeira ventricosa</name>
    <dbReference type="NCBI Taxonomy" id="182803"/>
    <lineage>
        <taxon>Eukaryota</taxon>
        <taxon>Metazoa</taxon>
        <taxon>Ecdysozoa</taxon>
        <taxon>Arthropoda</taxon>
        <taxon>Chelicerata</taxon>
        <taxon>Arachnida</taxon>
        <taxon>Araneae</taxon>
        <taxon>Araneomorphae</taxon>
        <taxon>Entelegynae</taxon>
        <taxon>Araneoidea</taxon>
        <taxon>Araneidae</taxon>
        <taxon>Araneus</taxon>
    </lineage>
</organism>
<dbReference type="Gene3D" id="3.40.720.10">
    <property type="entry name" value="Alkaline Phosphatase, subunit A"/>
    <property type="match status" value="1"/>
</dbReference>
<dbReference type="AlphaFoldDB" id="A0A4Y2GAZ5"/>
<proteinExistence type="predicted"/>
<dbReference type="InterPro" id="IPR004245">
    <property type="entry name" value="DUF229"/>
</dbReference>
<dbReference type="CDD" id="cd16021">
    <property type="entry name" value="ALP_like"/>
    <property type="match status" value="1"/>
</dbReference>
<dbReference type="FunFam" id="3.40.720.10:FF:000017">
    <property type="entry name" value="Predicted protein"/>
    <property type="match status" value="1"/>
</dbReference>
<comment type="caution">
    <text evidence="1">The sequence shown here is derived from an EMBL/GenBank/DDBJ whole genome shotgun (WGS) entry which is preliminary data.</text>
</comment>
<dbReference type="Pfam" id="PF02995">
    <property type="entry name" value="DUF229"/>
    <property type="match status" value="1"/>
</dbReference>
<dbReference type="InterPro" id="IPR017850">
    <property type="entry name" value="Alkaline_phosphatase_core_sf"/>
</dbReference>
<evidence type="ECO:0000313" key="2">
    <source>
        <dbReference type="Proteomes" id="UP000499080"/>
    </source>
</evidence>
<name>A0A4Y2GAZ5_ARAVE</name>
<dbReference type="OrthoDB" id="6412187at2759"/>
<dbReference type="EMBL" id="BGPR01001311">
    <property type="protein sequence ID" value="GBM50793.1"/>
    <property type="molecule type" value="Genomic_DNA"/>
</dbReference>